<feature type="chain" id="PRO_5045284381" evidence="8">
    <location>
        <begin position="29"/>
        <end position="591"/>
    </location>
</feature>
<evidence type="ECO:0000256" key="3">
    <source>
        <dbReference type="ARBA" id="ARBA00022984"/>
    </source>
</evidence>
<sequence length="591" mass="63007">MTGCLRPFWALCLAVLLAACASTPSSNLGELPKTPAASVEQLLQQAASASSPEDAALLRLSAADKAAQQNDPDRAGQILAQVPLDALKPAQQVFASTLAAELAMARNDAKAALAALQHPSLQHLGELPMDQQVRTGAVRARALEADGQALAAARERAYIGPMLPADQATANNEAIWALVAGLPADQLQPSGDDDLAGWLSLAAITKTAGTLEQQKAAISAWQTQHPNHPAARQLPAQLTQLMALTNAPLDKIALLLPQQGPLAAVAKALRDGFMAAHFQALQSGQKAPAIEVFDSSRVSNIDDFYRQAQAAGVQLVVGPLEKNLVKQISTRPQLPITTLALNYSDSTQAGPAQLFQFGLAAEDEAHEVARRARADGYTRAVALVPRGEFGERVLAAFRQAWQAEGGTLVGYDQIDQPVAMAGQIGQLLQVRQTADGQGGSYRQDVDFLYLTATPQQAQQIKPTLNYQFAGKLPVYATSHVYNASGDSAQYNDMDGIRFCETPWLLNPGDPLRQAVVKQWPQAAGSLGRLYAMGADAYALAPRLGQLKALPANRLEGESGSLSVNANQRIERQLPWAEFSNGQVTRLPDTLR</sequence>
<keyword evidence="6" id="KW-0998">Cell outer membrane</keyword>
<keyword evidence="2" id="KW-0133">Cell shape</keyword>
<dbReference type="Proteomes" id="UP000805841">
    <property type="component" value="Unassembled WGS sequence"/>
</dbReference>
<evidence type="ECO:0000256" key="6">
    <source>
        <dbReference type="ARBA" id="ARBA00023237"/>
    </source>
</evidence>
<dbReference type="Gene3D" id="1.25.40.10">
    <property type="entry name" value="Tetratricopeptide repeat domain"/>
    <property type="match status" value="1"/>
</dbReference>
<dbReference type="Pfam" id="PF04348">
    <property type="entry name" value="LppC"/>
    <property type="match status" value="1"/>
</dbReference>
<name>A0ABR7YW67_9PSED</name>
<keyword evidence="5" id="KW-0564">Palmitate</keyword>
<keyword evidence="1 8" id="KW-0732">Signal</keyword>
<reference evidence="9 10" key="1">
    <citation type="journal article" date="2020" name="Insects">
        <title>Bacteria Belonging to Pseudomonas typographi sp. nov. from the Bark Beetle Ips typographus Have Genomic Potential to Aid in the Host Ecology.</title>
        <authorList>
            <person name="Peral-Aranega E."/>
            <person name="Saati-Santamaria Z."/>
            <person name="Kolarik M."/>
            <person name="Rivas R."/>
            <person name="Garcia-Fraile P."/>
        </authorList>
    </citation>
    <scope>NUCLEOTIDE SEQUENCE [LARGE SCALE GENOMIC DNA]</scope>
    <source>
        <strain evidence="9 10">CA3A</strain>
    </source>
</reference>
<keyword evidence="7" id="KW-0449">Lipoprotein</keyword>
<evidence type="ECO:0000256" key="1">
    <source>
        <dbReference type="ARBA" id="ARBA00022729"/>
    </source>
</evidence>
<keyword evidence="3" id="KW-0573">Peptidoglycan synthesis</keyword>
<keyword evidence="4" id="KW-0472">Membrane</keyword>
<dbReference type="InterPro" id="IPR028082">
    <property type="entry name" value="Peripla_BP_I"/>
</dbReference>
<dbReference type="Gene3D" id="3.40.50.2300">
    <property type="match status" value="2"/>
</dbReference>
<dbReference type="PANTHER" id="PTHR38038">
    <property type="entry name" value="PENICILLIN-BINDING PROTEIN ACTIVATOR LPOA"/>
    <property type="match status" value="1"/>
</dbReference>
<organism evidence="9 10">
    <name type="scientific">Pseudomonas typographi</name>
    <dbReference type="NCBI Taxonomy" id="2715964"/>
    <lineage>
        <taxon>Bacteria</taxon>
        <taxon>Pseudomonadati</taxon>
        <taxon>Pseudomonadota</taxon>
        <taxon>Gammaproteobacteria</taxon>
        <taxon>Pseudomonadales</taxon>
        <taxon>Pseudomonadaceae</taxon>
        <taxon>Pseudomonas</taxon>
    </lineage>
</organism>
<dbReference type="EMBL" id="JAAOCA010000002">
    <property type="protein sequence ID" value="MBD1597428.1"/>
    <property type="molecule type" value="Genomic_DNA"/>
</dbReference>
<dbReference type="CDD" id="cd06339">
    <property type="entry name" value="PBP1_YraM_LppC_lipoprotein-like"/>
    <property type="match status" value="1"/>
</dbReference>
<evidence type="ECO:0000256" key="8">
    <source>
        <dbReference type="SAM" id="SignalP"/>
    </source>
</evidence>
<proteinExistence type="predicted"/>
<dbReference type="PROSITE" id="PS51257">
    <property type="entry name" value="PROKAR_LIPOPROTEIN"/>
    <property type="match status" value="1"/>
</dbReference>
<accession>A0ABR7YW67</accession>
<keyword evidence="10" id="KW-1185">Reference proteome</keyword>
<feature type="signal peptide" evidence="8">
    <location>
        <begin position="1"/>
        <end position="28"/>
    </location>
</feature>
<evidence type="ECO:0000313" key="9">
    <source>
        <dbReference type="EMBL" id="MBD1597428.1"/>
    </source>
</evidence>
<dbReference type="InterPro" id="IPR007443">
    <property type="entry name" value="LpoA"/>
</dbReference>
<evidence type="ECO:0000256" key="5">
    <source>
        <dbReference type="ARBA" id="ARBA00023139"/>
    </source>
</evidence>
<evidence type="ECO:0000313" key="10">
    <source>
        <dbReference type="Proteomes" id="UP000805841"/>
    </source>
</evidence>
<evidence type="ECO:0000256" key="4">
    <source>
        <dbReference type="ARBA" id="ARBA00023136"/>
    </source>
</evidence>
<dbReference type="PANTHER" id="PTHR38038:SF1">
    <property type="entry name" value="PENICILLIN-BINDING PROTEIN ACTIVATOR LPOA"/>
    <property type="match status" value="1"/>
</dbReference>
<comment type="caution">
    <text evidence="9">The sequence shown here is derived from an EMBL/GenBank/DDBJ whole genome shotgun (WGS) entry which is preliminary data.</text>
</comment>
<evidence type="ECO:0000256" key="2">
    <source>
        <dbReference type="ARBA" id="ARBA00022960"/>
    </source>
</evidence>
<protein>
    <submittedName>
        <fullName evidence="9">ABC transporter substrate-binding protein</fullName>
    </submittedName>
</protein>
<dbReference type="Gene3D" id="1.25.40.650">
    <property type="match status" value="1"/>
</dbReference>
<dbReference type="InterPro" id="IPR011990">
    <property type="entry name" value="TPR-like_helical_dom_sf"/>
</dbReference>
<dbReference type="SUPFAM" id="SSF53822">
    <property type="entry name" value="Periplasmic binding protein-like I"/>
    <property type="match status" value="1"/>
</dbReference>
<dbReference type="RefSeq" id="WP_190416856.1">
    <property type="nucleotide sequence ID" value="NZ_JAAOCA010000002.1"/>
</dbReference>
<gene>
    <name evidence="9" type="ORF">HAQ05_01685</name>
</gene>
<evidence type="ECO:0000256" key="7">
    <source>
        <dbReference type="ARBA" id="ARBA00023288"/>
    </source>
</evidence>